<dbReference type="InterPro" id="IPR008523">
    <property type="entry name" value="DUF805"/>
</dbReference>
<reference evidence="2 3" key="1">
    <citation type="submission" date="2024-09" db="EMBL/GenBank/DDBJ databases">
        <authorList>
            <person name="Pan X."/>
        </authorList>
    </citation>
    <scope>NUCLEOTIDE SEQUENCE [LARGE SCALE GENOMIC DNA]</scope>
    <source>
        <strain evidence="2 3">B2969</strain>
    </source>
</reference>
<dbReference type="EMBL" id="JBIQWL010000002">
    <property type="protein sequence ID" value="MFH8250310.1"/>
    <property type="molecule type" value="Genomic_DNA"/>
</dbReference>
<comment type="caution">
    <text evidence="2">The sequence shown here is derived from an EMBL/GenBank/DDBJ whole genome shotgun (WGS) entry which is preliminary data.</text>
</comment>
<proteinExistence type="predicted"/>
<sequence>MSFGQAISIVFKKYTEFPGRAPRSEFWWWIVFTTLVSMLLTSIPTPVWTITDQGQLALTMTTALASMWAIAVLLPTLAVTVRRLRDAGYGWGHLFWVLLPIAGAIVLIVLCAQPTRLAVQGVAPQASYEPTTR</sequence>
<evidence type="ECO:0000256" key="1">
    <source>
        <dbReference type="SAM" id="Phobius"/>
    </source>
</evidence>
<protein>
    <submittedName>
        <fullName evidence="2">DUF805 domain-containing protein</fullName>
    </submittedName>
</protein>
<keyword evidence="1" id="KW-1133">Transmembrane helix</keyword>
<dbReference type="RefSeq" id="WP_396640242.1">
    <property type="nucleotide sequence ID" value="NZ_JBIQWL010000002.1"/>
</dbReference>
<dbReference type="Proteomes" id="UP001610861">
    <property type="component" value="Unassembled WGS sequence"/>
</dbReference>
<keyword evidence="1" id="KW-0812">Transmembrane</keyword>
<gene>
    <name evidence="2" type="ORF">ACH3VR_08100</name>
</gene>
<evidence type="ECO:0000313" key="2">
    <source>
        <dbReference type="EMBL" id="MFH8250310.1"/>
    </source>
</evidence>
<organism evidence="2 3">
    <name type="scientific">Microbacterium alkaliflavum</name>
    <dbReference type="NCBI Taxonomy" id="3248839"/>
    <lineage>
        <taxon>Bacteria</taxon>
        <taxon>Bacillati</taxon>
        <taxon>Actinomycetota</taxon>
        <taxon>Actinomycetes</taxon>
        <taxon>Micrococcales</taxon>
        <taxon>Microbacteriaceae</taxon>
        <taxon>Microbacterium</taxon>
    </lineage>
</organism>
<feature type="transmembrane region" description="Helical" evidence="1">
    <location>
        <begin position="26"/>
        <end position="44"/>
    </location>
</feature>
<dbReference type="Pfam" id="PF05656">
    <property type="entry name" value="DUF805"/>
    <property type="match status" value="1"/>
</dbReference>
<dbReference type="PANTHER" id="PTHR34980:SF2">
    <property type="entry name" value="INNER MEMBRANE PROTEIN YHAH-RELATED"/>
    <property type="match status" value="1"/>
</dbReference>
<accession>A0ABW7Q634</accession>
<dbReference type="PANTHER" id="PTHR34980">
    <property type="entry name" value="INNER MEMBRANE PROTEIN-RELATED-RELATED"/>
    <property type="match status" value="1"/>
</dbReference>
<keyword evidence="3" id="KW-1185">Reference proteome</keyword>
<evidence type="ECO:0000313" key="3">
    <source>
        <dbReference type="Proteomes" id="UP001610861"/>
    </source>
</evidence>
<feature type="transmembrane region" description="Helical" evidence="1">
    <location>
        <begin position="56"/>
        <end position="81"/>
    </location>
</feature>
<keyword evidence="1" id="KW-0472">Membrane</keyword>
<name>A0ABW7Q634_9MICO</name>
<feature type="transmembrane region" description="Helical" evidence="1">
    <location>
        <begin position="93"/>
        <end position="112"/>
    </location>
</feature>